<dbReference type="AlphaFoldDB" id="A0AAW6U5C4"/>
<dbReference type="InterPro" id="IPR005358">
    <property type="entry name" value="Puta_zinc/iron-chelating_dom"/>
</dbReference>
<accession>A0AAW6U5C4</accession>
<dbReference type="Proteomes" id="UP001431776">
    <property type="component" value="Unassembled WGS sequence"/>
</dbReference>
<dbReference type="RefSeq" id="WP_349246258.1">
    <property type="nucleotide sequence ID" value="NZ_JASCXX010000025.1"/>
</dbReference>
<gene>
    <name evidence="1" type="ORF">QJ522_17450</name>
</gene>
<protein>
    <submittedName>
        <fullName evidence="1">YkgJ family cysteine cluster protein</fullName>
    </submittedName>
</protein>
<comment type="caution">
    <text evidence="1">The sequence shown here is derived from an EMBL/GenBank/DDBJ whole genome shotgun (WGS) entry which is preliminary data.</text>
</comment>
<proteinExistence type="predicted"/>
<sequence>MAQKSQCDKCTGLCCRYFALPIETPETKEDFDDVRWYLCHKDVTVFVEDGDWYVNIKNKCRHLSETDYRCGIYEKRPHICRKYKHSDCDFVDGEYDYELHFTNDKEMEEYIRIKFENNVTEKQRAVKHKGKTRKA</sequence>
<organism evidence="1 2">
    <name type="scientific">Anaerobaca lacustris</name>
    <dbReference type="NCBI Taxonomy" id="3044600"/>
    <lineage>
        <taxon>Bacteria</taxon>
        <taxon>Pseudomonadati</taxon>
        <taxon>Planctomycetota</taxon>
        <taxon>Phycisphaerae</taxon>
        <taxon>Sedimentisphaerales</taxon>
        <taxon>Anaerobacaceae</taxon>
        <taxon>Anaerobaca</taxon>
    </lineage>
</organism>
<dbReference type="EMBL" id="JASCXX010000025">
    <property type="protein sequence ID" value="MDI6450849.1"/>
    <property type="molecule type" value="Genomic_DNA"/>
</dbReference>
<dbReference type="Pfam" id="PF03692">
    <property type="entry name" value="CxxCxxCC"/>
    <property type="match status" value="1"/>
</dbReference>
<name>A0AAW6U5C4_9BACT</name>
<evidence type="ECO:0000313" key="2">
    <source>
        <dbReference type="Proteomes" id="UP001431776"/>
    </source>
</evidence>
<keyword evidence="2" id="KW-1185">Reference proteome</keyword>
<reference evidence="1" key="1">
    <citation type="submission" date="2023-05" db="EMBL/GenBank/DDBJ databases">
        <title>Anaerotaeda fermentans gen. nov., sp. nov., a novel anaerobic planctomycete of the new family within the order Sedimentisphaerales isolated from Taman Peninsula, Russia.</title>
        <authorList>
            <person name="Khomyakova M.A."/>
            <person name="Merkel A.Y."/>
            <person name="Slobodkin A.I."/>
        </authorList>
    </citation>
    <scope>NUCLEOTIDE SEQUENCE</scope>
    <source>
        <strain evidence="1">M17dextr</strain>
    </source>
</reference>
<evidence type="ECO:0000313" key="1">
    <source>
        <dbReference type="EMBL" id="MDI6450849.1"/>
    </source>
</evidence>